<evidence type="ECO:0000256" key="1">
    <source>
        <dbReference type="SAM" id="Phobius"/>
    </source>
</evidence>
<keyword evidence="3" id="KW-1185">Reference proteome</keyword>
<keyword evidence="1" id="KW-0812">Transmembrane</keyword>
<dbReference type="EMBL" id="QQXK01000011">
    <property type="protein sequence ID" value="RII42479.1"/>
    <property type="molecule type" value="Genomic_DNA"/>
</dbReference>
<dbReference type="RefSeq" id="WP_119424421.1">
    <property type="nucleotide sequence ID" value="NZ_JBHOFJ010000019.1"/>
</dbReference>
<organism evidence="2 3">
    <name type="scientific">Galactobacter valiniphilus</name>
    <dbReference type="NCBI Taxonomy" id="2676122"/>
    <lineage>
        <taxon>Bacteria</taxon>
        <taxon>Bacillati</taxon>
        <taxon>Actinomycetota</taxon>
        <taxon>Actinomycetes</taxon>
        <taxon>Micrococcales</taxon>
        <taxon>Micrococcaceae</taxon>
        <taxon>Galactobacter</taxon>
    </lineage>
</organism>
<sequence>MAFQNVPRVPLWQIIGVITLVMFVGSIATVYGAGRPPSSAFELILTFVPPVGVGIWTLVLWLRARRRAAASTGEASAADEQRGE</sequence>
<evidence type="ECO:0000313" key="3">
    <source>
        <dbReference type="Proteomes" id="UP000265419"/>
    </source>
</evidence>
<protein>
    <submittedName>
        <fullName evidence="2">Uncharacterized protein</fullName>
    </submittedName>
</protein>
<proteinExistence type="predicted"/>
<dbReference type="Proteomes" id="UP000265419">
    <property type="component" value="Unassembled WGS sequence"/>
</dbReference>
<keyword evidence="1" id="KW-1133">Transmembrane helix</keyword>
<reference evidence="2 3" key="1">
    <citation type="submission" date="2018-07" db="EMBL/GenBank/DDBJ databases">
        <title>Arthrobacter sp. nov., isolated from raw cow's milk with high bacterial count.</title>
        <authorList>
            <person name="Hahne J."/>
            <person name="Isele D."/>
            <person name="Lipski A."/>
        </authorList>
    </citation>
    <scope>NUCLEOTIDE SEQUENCE [LARGE SCALE GENOMIC DNA]</scope>
    <source>
        <strain evidence="2 3">JZ R-35</strain>
    </source>
</reference>
<keyword evidence="1" id="KW-0472">Membrane</keyword>
<gene>
    <name evidence="2" type="ORF">DWB68_06935</name>
</gene>
<accession>A0A399JE59</accession>
<feature type="transmembrane region" description="Helical" evidence="1">
    <location>
        <begin position="40"/>
        <end position="62"/>
    </location>
</feature>
<evidence type="ECO:0000313" key="2">
    <source>
        <dbReference type="EMBL" id="RII42479.1"/>
    </source>
</evidence>
<name>A0A399JE59_9MICC</name>
<comment type="caution">
    <text evidence="2">The sequence shown here is derived from an EMBL/GenBank/DDBJ whole genome shotgun (WGS) entry which is preliminary data.</text>
</comment>
<dbReference type="AlphaFoldDB" id="A0A399JE59"/>
<feature type="transmembrane region" description="Helical" evidence="1">
    <location>
        <begin position="12"/>
        <end position="34"/>
    </location>
</feature>